<dbReference type="GO" id="GO:0000976">
    <property type="term" value="F:transcription cis-regulatory region binding"/>
    <property type="evidence" value="ECO:0007669"/>
    <property type="project" value="TreeGrafter"/>
</dbReference>
<accession>A0A511XCK4</accession>
<evidence type="ECO:0000313" key="5">
    <source>
        <dbReference type="EMBL" id="GEN60697.1"/>
    </source>
</evidence>
<sequence length="349" mass="37489">MVAEAGDTGILPRQGRVTIADIARDIGVNPSTVSRALSNPSRVSPETRELVSRAAERMGYVVNHTARNLRTGRTNIILVAAPSSENRSISPVVIDVLRGVFSEARKMDYGVLVRETESDVDALTRGPVSGVADGIISVSGTETVMRAGGLTPDLTGVPIISLLMDQTRRGIPSIIADEEAGFRQITDYLLTKGHRRFAYVVGPGMASEHDQPRYRGMCDRLSEELGAPAPVRLIAGDFDFRSGARAAEQFLMLAERPTAVACVCDAVALGFMHRVREAGLRVPGDVAVTGYDDVDFANWTDPGLTTVSQPTVEIGQAGARMLIDACLGRFDLTAQRVIMPVSLVRRESA</sequence>
<dbReference type="Pfam" id="PF00356">
    <property type="entry name" value="LacI"/>
    <property type="match status" value="1"/>
</dbReference>
<dbReference type="PANTHER" id="PTHR30146">
    <property type="entry name" value="LACI-RELATED TRANSCRIPTIONAL REPRESSOR"/>
    <property type="match status" value="1"/>
</dbReference>
<dbReference type="PROSITE" id="PS50932">
    <property type="entry name" value="HTH_LACI_2"/>
    <property type="match status" value="1"/>
</dbReference>
<dbReference type="STRING" id="1120919.GCA_000429165_02686"/>
<dbReference type="InterPro" id="IPR010982">
    <property type="entry name" value="Lambda_DNA-bd_dom_sf"/>
</dbReference>
<dbReference type="PANTHER" id="PTHR30146:SF138">
    <property type="entry name" value="TRANSCRIPTIONAL REGULATORY PROTEIN"/>
    <property type="match status" value="1"/>
</dbReference>
<reference evidence="5 6" key="1">
    <citation type="submission" date="2019-07" db="EMBL/GenBank/DDBJ databases">
        <title>Whole genome shotgun sequence of Acetobacter nitrogenifigens NBRC 105050.</title>
        <authorList>
            <person name="Hosoyama A."/>
            <person name="Uohara A."/>
            <person name="Ohji S."/>
            <person name="Ichikawa N."/>
        </authorList>
    </citation>
    <scope>NUCLEOTIDE SEQUENCE [LARGE SCALE GENOMIC DNA]</scope>
    <source>
        <strain evidence="5 6">NBRC 105050</strain>
    </source>
</reference>
<proteinExistence type="predicted"/>
<evidence type="ECO:0000259" key="4">
    <source>
        <dbReference type="PROSITE" id="PS50932"/>
    </source>
</evidence>
<keyword evidence="6" id="KW-1185">Reference proteome</keyword>
<dbReference type="Proteomes" id="UP000321635">
    <property type="component" value="Unassembled WGS sequence"/>
</dbReference>
<dbReference type="InterPro" id="IPR046335">
    <property type="entry name" value="LacI/GalR-like_sensor"/>
</dbReference>
<dbReference type="Pfam" id="PF13377">
    <property type="entry name" value="Peripla_BP_3"/>
    <property type="match status" value="1"/>
</dbReference>
<dbReference type="SUPFAM" id="SSF53822">
    <property type="entry name" value="Periplasmic binding protein-like I"/>
    <property type="match status" value="1"/>
</dbReference>
<evidence type="ECO:0000313" key="6">
    <source>
        <dbReference type="Proteomes" id="UP000321635"/>
    </source>
</evidence>
<dbReference type="InterPro" id="IPR028082">
    <property type="entry name" value="Peripla_BP_I"/>
</dbReference>
<dbReference type="InterPro" id="IPR000843">
    <property type="entry name" value="HTH_LacI"/>
</dbReference>
<comment type="caution">
    <text evidence="5">The sequence shown here is derived from an EMBL/GenBank/DDBJ whole genome shotgun (WGS) entry which is preliminary data.</text>
</comment>
<dbReference type="OrthoDB" id="9784962at2"/>
<evidence type="ECO:0000256" key="1">
    <source>
        <dbReference type="ARBA" id="ARBA00023015"/>
    </source>
</evidence>
<organism evidence="5 6">
    <name type="scientific">Acetobacter nitrogenifigens DSM 23921 = NBRC 105050</name>
    <dbReference type="NCBI Taxonomy" id="1120919"/>
    <lineage>
        <taxon>Bacteria</taxon>
        <taxon>Pseudomonadati</taxon>
        <taxon>Pseudomonadota</taxon>
        <taxon>Alphaproteobacteria</taxon>
        <taxon>Acetobacterales</taxon>
        <taxon>Acetobacteraceae</taxon>
        <taxon>Acetobacter</taxon>
    </lineage>
</organism>
<dbReference type="EMBL" id="BJYF01000020">
    <property type="protein sequence ID" value="GEN60697.1"/>
    <property type="molecule type" value="Genomic_DNA"/>
</dbReference>
<feature type="domain" description="HTH lacI-type" evidence="4">
    <location>
        <begin position="17"/>
        <end position="71"/>
    </location>
</feature>
<keyword evidence="3" id="KW-0804">Transcription</keyword>
<keyword evidence="2" id="KW-0238">DNA-binding</keyword>
<dbReference type="AlphaFoldDB" id="A0A511XCK4"/>
<keyword evidence="1" id="KW-0805">Transcription regulation</keyword>
<dbReference type="CDD" id="cd01392">
    <property type="entry name" value="HTH_LacI"/>
    <property type="match status" value="1"/>
</dbReference>
<dbReference type="RefSeq" id="WP_084440583.1">
    <property type="nucleotide sequence ID" value="NZ_AUBI01000011.1"/>
</dbReference>
<evidence type="ECO:0000256" key="2">
    <source>
        <dbReference type="ARBA" id="ARBA00023125"/>
    </source>
</evidence>
<dbReference type="Gene3D" id="3.40.50.2300">
    <property type="match status" value="2"/>
</dbReference>
<dbReference type="SUPFAM" id="SSF47413">
    <property type="entry name" value="lambda repressor-like DNA-binding domains"/>
    <property type="match status" value="1"/>
</dbReference>
<evidence type="ECO:0000256" key="3">
    <source>
        <dbReference type="ARBA" id="ARBA00023163"/>
    </source>
</evidence>
<dbReference type="GO" id="GO:0003700">
    <property type="term" value="F:DNA-binding transcription factor activity"/>
    <property type="evidence" value="ECO:0007669"/>
    <property type="project" value="TreeGrafter"/>
</dbReference>
<gene>
    <name evidence="5" type="ORF">ANI02nite_25810</name>
</gene>
<dbReference type="Gene3D" id="1.10.260.40">
    <property type="entry name" value="lambda repressor-like DNA-binding domains"/>
    <property type="match status" value="1"/>
</dbReference>
<dbReference type="SMART" id="SM00354">
    <property type="entry name" value="HTH_LACI"/>
    <property type="match status" value="1"/>
</dbReference>
<protein>
    <submittedName>
        <fullName evidence="5">LacI family transcriptional regulator</fullName>
    </submittedName>
</protein>
<name>A0A511XCK4_9PROT</name>